<dbReference type="Pfam" id="PF20741">
    <property type="entry name" value="GKRP-like_C"/>
    <property type="match status" value="1"/>
</dbReference>
<organism evidence="3 4">
    <name type="scientific">Vulpes vulpes</name>
    <name type="common">Red fox</name>
    <dbReference type="NCBI Taxonomy" id="9627"/>
    <lineage>
        <taxon>Eukaryota</taxon>
        <taxon>Metazoa</taxon>
        <taxon>Chordata</taxon>
        <taxon>Craniata</taxon>
        <taxon>Vertebrata</taxon>
        <taxon>Euteleostomi</taxon>
        <taxon>Mammalia</taxon>
        <taxon>Eutheria</taxon>
        <taxon>Laurasiatheria</taxon>
        <taxon>Carnivora</taxon>
        <taxon>Caniformia</taxon>
        <taxon>Canidae</taxon>
        <taxon>Vulpes</taxon>
    </lineage>
</organism>
<dbReference type="PANTHER" id="PTHR10088:SF4">
    <property type="entry name" value="GLUCOKINASE REGULATORY PROTEIN"/>
    <property type="match status" value="1"/>
</dbReference>
<evidence type="ECO:0000313" key="4">
    <source>
        <dbReference type="RefSeq" id="XP_072623522.1"/>
    </source>
</evidence>
<sequence>MPSTKRFQHVIETPEPGKWELSGYEAALPITEKSNPLTQDLDKADAEQIVRLLGQCDAEIFQEEGQIMPTYQRLYSESVLTTMVQVAGKVQEVLKEPEGGLVVLSGGGTSGRMAFLMSVSFNQLMKGLGQKPLYTYLIAGGDRSVVASREGTEDSALHGIEELKKVAAGKKRVIVIGISVGLSAPFVAGQMDYCMDNPAIFLPVLVGFNPVNMARCGASYLAVSSFSRSCCSSLRNDPIEDWSSTFRQIAERMQKLQEKQEAFVLNPAIGPEGLSGSSRMKGGSATKILLETLLLAAHKTVDRGIAASQRCLLEILRTFERAHQVTYSQSPKIAALMKQASSSLEKKGRVYLVGWQTLGIIAIMDGVECIHTFGADFQDVRGFLIGDHSDMFNQKAELINQGPQFCFSQEDFLTSILPSLTEIDTVVFVFTLDDNLIEVQTLVEQVKEKTANIQALAHSTVGQSLPTPLKKLFPSIISIMWPLLFFEYEGNFIQKFQHELSTKWILNTVSTGAHVLLGKILQNHMLDLRIRNSKLFWRALAMLQRFSGQPKARCIETLLQVIHFPQPLSDDIRASPISVHIQTAHEKEQVIPIALLSLLFLCSIPEAQVHLAAAPSVCEAVRSALTGPGRKRSVDPLESLEPALL</sequence>
<evidence type="ECO:0000256" key="1">
    <source>
        <dbReference type="ARBA" id="ARBA00023277"/>
    </source>
</evidence>
<protein>
    <submittedName>
        <fullName evidence="4">Glucokinase regulatory protein isoform X1</fullName>
    </submittedName>
</protein>
<dbReference type="RefSeq" id="XP_072623522.1">
    <property type="nucleotide sequence ID" value="XM_072767421.1"/>
</dbReference>
<dbReference type="InterPro" id="IPR001347">
    <property type="entry name" value="SIS_dom"/>
</dbReference>
<feature type="domain" description="SIS" evidence="2">
    <location>
        <begin position="340"/>
        <end position="519"/>
    </location>
</feature>
<keyword evidence="3" id="KW-1185">Reference proteome</keyword>
<dbReference type="InterPro" id="IPR040190">
    <property type="entry name" value="MURQ/GCKR"/>
</dbReference>
<accession>A0ABM5B920</accession>
<name>A0ABM5B920_VULVU</name>
<dbReference type="Gene3D" id="3.40.50.10490">
    <property type="entry name" value="Glucose-6-phosphate isomerase like protein, domain 1"/>
    <property type="match status" value="2"/>
</dbReference>
<dbReference type="Proteomes" id="UP001652641">
    <property type="component" value="Chromosome 8"/>
</dbReference>
<dbReference type="Pfam" id="PF22198">
    <property type="entry name" value="GKRP_SIS_2"/>
    <property type="match status" value="1"/>
</dbReference>
<dbReference type="PROSITE" id="PS01272">
    <property type="entry name" value="GCKR"/>
    <property type="match status" value="1"/>
</dbReference>
<reference evidence="4" key="1">
    <citation type="submission" date="2025-08" db="UniProtKB">
        <authorList>
            <consortium name="RefSeq"/>
        </authorList>
    </citation>
    <scope>IDENTIFICATION</scope>
    <source>
        <tissue evidence="4">Cell line</tissue>
    </source>
</reference>
<dbReference type="InterPro" id="IPR005486">
    <property type="entry name" value="Glucokinase_regulatory_CS"/>
</dbReference>
<dbReference type="SUPFAM" id="SSF53697">
    <property type="entry name" value="SIS domain"/>
    <property type="match status" value="2"/>
</dbReference>
<evidence type="ECO:0000313" key="3">
    <source>
        <dbReference type="Proteomes" id="UP001652641"/>
    </source>
</evidence>
<evidence type="ECO:0000259" key="2">
    <source>
        <dbReference type="PROSITE" id="PS51464"/>
    </source>
</evidence>
<dbReference type="GeneID" id="112908536"/>
<dbReference type="Pfam" id="PF22645">
    <property type="entry name" value="GKRP_SIS_N"/>
    <property type="match status" value="1"/>
</dbReference>
<dbReference type="InterPro" id="IPR046348">
    <property type="entry name" value="SIS_dom_sf"/>
</dbReference>
<feature type="domain" description="SIS" evidence="2">
    <location>
        <begin position="90"/>
        <end position="306"/>
    </location>
</feature>
<dbReference type="InterPro" id="IPR054017">
    <property type="entry name" value="GKRP_SIS_2"/>
</dbReference>
<proteinExistence type="predicted"/>
<dbReference type="Gene3D" id="1.10.8.1080">
    <property type="match status" value="1"/>
</dbReference>
<gene>
    <name evidence="4" type="primary">GCKR</name>
</gene>
<dbReference type="Gene3D" id="3.40.50.12620">
    <property type="match status" value="1"/>
</dbReference>
<dbReference type="PROSITE" id="PS51464">
    <property type="entry name" value="SIS"/>
    <property type="match status" value="2"/>
</dbReference>
<keyword evidence="1" id="KW-0119">Carbohydrate metabolism</keyword>
<dbReference type="PANTHER" id="PTHR10088">
    <property type="entry name" value="GLUCOKINASE REGULATORY PROTEIN"/>
    <property type="match status" value="1"/>
</dbReference>